<feature type="domain" description="N-acetyltransferase" evidence="1">
    <location>
        <begin position="17"/>
        <end position="188"/>
    </location>
</feature>
<name>A0ABQ4FX75_9ACTN</name>
<dbReference type="Pfam" id="PF13302">
    <property type="entry name" value="Acetyltransf_3"/>
    <property type="match status" value="1"/>
</dbReference>
<accession>A0ABQ4FX75</accession>
<dbReference type="InterPro" id="IPR016181">
    <property type="entry name" value="Acyl_CoA_acyltransferase"/>
</dbReference>
<comment type="caution">
    <text evidence="2">The sequence shown here is derived from an EMBL/GenBank/DDBJ whole genome shotgun (WGS) entry which is preliminary data.</text>
</comment>
<evidence type="ECO:0000259" key="1">
    <source>
        <dbReference type="PROSITE" id="PS51186"/>
    </source>
</evidence>
<gene>
    <name evidence="2" type="ORF">Mco01_24130</name>
</gene>
<keyword evidence="2" id="KW-0808">Transferase</keyword>
<dbReference type="PROSITE" id="PS51186">
    <property type="entry name" value="GNAT"/>
    <property type="match status" value="1"/>
</dbReference>
<proteinExistence type="predicted"/>
<dbReference type="PANTHER" id="PTHR43792">
    <property type="entry name" value="GNAT FAMILY, PUTATIVE (AFU_ORTHOLOGUE AFUA_3G00765)-RELATED-RELATED"/>
    <property type="match status" value="1"/>
</dbReference>
<dbReference type="RefSeq" id="WP_307825572.1">
    <property type="nucleotide sequence ID" value="NZ_BAAAGP010000015.1"/>
</dbReference>
<dbReference type="InterPro" id="IPR051531">
    <property type="entry name" value="N-acetyltransferase"/>
</dbReference>
<sequence length="211" mass="23447">MPDHWPLFKLRMTTPRLELRLPTLEDLDQLGDRAAEGIHDPEVMPFVPPWTDVPSEDLPRNVVLFNLGEIARWRPERWCCNFAVIHDGRAIGIQDLSAADFAVTREVHTGSWLGRSYQGRGLGTEMRAAVLHLAFTGLGALSAVSSAFEHNTSSLAVSRKLGYEPDGLSTHNVRGQRAVARRLRLRRDAFAGPVPVEIHGLEPCLSHFGLT</sequence>
<reference evidence="2 3" key="1">
    <citation type="submission" date="2021-01" db="EMBL/GenBank/DDBJ databases">
        <title>Whole genome shotgun sequence of Microbispora corallina NBRC 16416.</title>
        <authorList>
            <person name="Komaki H."/>
            <person name="Tamura T."/>
        </authorList>
    </citation>
    <scope>NUCLEOTIDE SEQUENCE [LARGE SCALE GENOMIC DNA]</scope>
    <source>
        <strain evidence="2 3">NBRC 16416</strain>
    </source>
</reference>
<dbReference type="InterPro" id="IPR000182">
    <property type="entry name" value="GNAT_dom"/>
</dbReference>
<dbReference type="SUPFAM" id="SSF55729">
    <property type="entry name" value="Acyl-CoA N-acyltransferases (Nat)"/>
    <property type="match status" value="1"/>
</dbReference>
<protein>
    <submittedName>
        <fullName evidence="2">Succinyl-CoA transferase Rv0802c</fullName>
    </submittedName>
</protein>
<evidence type="ECO:0000313" key="2">
    <source>
        <dbReference type="EMBL" id="GIH39413.1"/>
    </source>
</evidence>
<evidence type="ECO:0000313" key="3">
    <source>
        <dbReference type="Proteomes" id="UP000603904"/>
    </source>
</evidence>
<keyword evidence="3" id="KW-1185">Reference proteome</keyword>
<dbReference type="PANTHER" id="PTHR43792:SF1">
    <property type="entry name" value="N-ACETYLTRANSFERASE DOMAIN-CONTAINING PROTEIN"/>
    <property type="match status" value="1"/>
</dbReference>
<dbReference type="GO" id="GO:0016740">
    <property type="term" value="F:transferase activity"/>
    <property type="evidence" value="ECO:0007669"/>
    <property type="project" value="UniProtKB-KW"/>
</dbReference>
<organism evidence="2 3">
    <name type="scientific">Microbispora corallina</name>
    <dbReference type="NCBI Taxonomy" id="83302"/>
    <lineage>
        <taxon>Bacteria</taxon>
        <taxon>Bacillati</taxon>
        <taxon>Actinomycetota</taxon>
        <taxon>Actinomycetes</taxon>
        <taxon>Streptosporangiales</taxon>
        <taxon>Streptosporangiaceae</taxon>
        <taxon>Microbispora</taxon>
    </lineage>
</organism>
<dbReference type="EMBL" id="BOOC01000007">
    <property type="protein sequence ID" value="GIH39413.1"/>
    <property type="molecule type" value="Genomic_DNA"/>
</dbReference>
<dbReference type="Proteomes" id="UP000603904">
    <property type="component" value="Unassembled WGS sequence"/>
</dbReference>
<dbReference type="Gene3D" id="3.40.630.30">
    <property type="match status" value="1"/>
</dbReference>